<dbReference type="PROSITE" id="PS50297">
    <property type="entry name" value="ANK_REP_REGION"/>
    <property type="match status" value="6"/>
</dbReference>
<keyword evidence="15" id="KW-0808">Transferase</keyword>
<dbReference type="InterPro" id="IPR046341">
    <property type="entry name" value="SET_dom_sf"/>
</dbReference>
<evidence type="ECO:0000256" key="11">
    <source>
        <dbReference type="PROSITE-ProRule" id="PRU00023"/>
    </source>
</evidence>
<evidence type="ECO:0000313" key="15">
    <source>
        <dbReference type="EMBL" id="KAF6720604.1"/>
    </source>
</evidence>
<feature type="compositionally biased region" description="Basic and acidic residues" evidence="12">
    <location>
        <begin position="198"/>
        <end position="223"/>
    </location>
</feature>
<dbReference type="GO" id="GO:0016020">
    <property type="term" value="C:membrane"/>
    <property type="evidence" value="ECO:0007669"/>
    <property type="project" value="UniProtKB-SubCell"/>
</dbReference>
<feature type="repeat" description="ANK" evidence="11">
    <location>
        <begin position="768"/>
        <end position="800"/>
    </location>
</feature>
<feature type="transmembrane region" description="Helical" evidence="13">
    <location>
        <begin position="2226"/>
        <end position="2257"/>
    </location>
</feature>
<dbReference type="InterPro" id="IPR007728">
    <property type="entry name" value="Pre-SET_dom"/>
</dbReference>
<feature type="transmembrane region" description="Helical" evidence="13">
    <location>
        <begin position="2008"/>
        <end position="2030"/>
    </location>
</feature>
<evidence type="ECO:0000256" key="12">
    <source>
        <dbReference type="SAM" id="MobiDB-lite"/>
    </source>
</evidence>
<dbReference type="Pfam" id="PF04515">
    <property type="entry name" value="Choline_transpo"/>
    <property type="match status" value="1"/>
</dbReference>
<dbReference type="InterPro" id="IPR001214">
    <property type="entry name" value="SET_dom"/>
</dbReference>
<comment type="similarity">
    <text evidence="3">Belongs to the CTL (choline transporter-like) family.</text>
</comment>
<feature type="compositionally biased region" description="Polar residues" evidence="12">
    <location>
        <begin position="56"/>
        <end position="65"/>
    </location>
</feature>
<dbReference type="PROSITE" id="PS50280">
    <property type="entry name" value="SET"/>
    <property type="match status" value="1"/>
</dbReference>
<reference evidence="15" key="1">
    <citation type="journal article" name="BMC Genomics">
        <title>Long-read sequencing and de novo genome assembly of marine medaka (Oryzias melastigma).</title>
        <authorList>
            <person name="Liang P."/>
            <person name="Saqib H.S.A."/>
            <person name="Ni X."/>
            <person name="Shen Y."/>
        </authorList>
    </citation>
    <scope>NUCLEOTIDE SEQUENCE</scope>
    <source>
        <strain evidence="15">Bigg-433</strain>
    </source>
</reference>
<feature type="repeat" description="ANK" evidence="11">
    <location>
        <begin position="703"/>
        <end position="727"/>
    </location>
</feature>
<dbReference type="PANTHER" id="PTHR46307:SF1">
    <property type="entry name" value="HISTONE-LYSINE N-METHYLTRANSFERASE EHMT2"/>
    <property type="match status" value="1"/>
</dbReference>
<keyword evidence="7 13" id="KW-0812">Transmembrane</keyword>
<feature type="repeat" description="ANK" evidence="11">
    <location>
        <begin position="1412"/>
        <end position="1444"/>
    </location>
</feature>
<evidence type="ECO:0000256" key="7">
    <source>
        <dbReference type="ARBA" id="ARBA00022692"/>
    </source>
</evidence>
<dbReference type="GO" id="GO:0022857">
    <property type="term" value="F:transmembrane transporter activity"/>
    <property type="evidence" value="ECO:0007669"/>
    <property type="project" value="InterPro"/>
</dbReference>
<dbReference type="GO" id="GO:0002039">
    <property type="term" value="F:p53 binding"/>
    <property type="evidence" value="ECO:0007669"/>
    <property type="project" value="InterPro"/>
</dbReference>
<dbReference type="InterPro" id="IPR036770">
    <property type="entry name" value="Ankyrin_rpt-contain_sf"/>
</dbReference>
<dbReference type="Proteomes" id="UP000646548">
    <property type="component" value="Unassembled WGS sequence"/>
</dbReference>
<evidence type="ECO:0000256" key="8">
    <source>
        <dbReference type="ARBA" id="ARBA00022853"/>
    </source>
</evidence>
<keyword evidence="10 13" id="KW-0472">Membrane</keyword>
<feature type="transmembrane region" description="Helical" evidence="13">
    <location>
        <begin position="2277"/>
        <end position="2301"/>
    </location>
</feature>
<dbReference type="PRINTS" id="PR01415">
    <property type="entry name" value="ANKYRIN"/>
</dbReference>
<dbReference type="SUPFAM" id="SSF82199">
    <property type="entry name" value="SET domain"/>
    <property type="match status" value="2"/>
</dbReference>
<feature type="compositionally biased region" description="Low complexity" evidence="12">
    <location>
        <begin position="114"/>
        <end position="144"/>
    </location>
</feature>
<feature type="compositionally biased region" description="Acidic residues" evidence="12">
    <location>
        <begin position="32"/>
        <end position="41"/>
    </location>
</feature>
<dbReference type="Gene3D" id="1.25.40.20">
    <property type="entry name" value="Ankyrin repeat-containing domain"/>
    <property type="match status" value="4"/>
</dbReference>
<dbReference type="GO" id="GO:0005634">
    <property type="term" value="C:nucleus"/>
    <property type="evidence" value="ECO:0007669"/>
    <property type="project" value="InterPro"/>
</dbReference>
<accession>A0A834C042</accession>
<keyword evidence="4" id="KW-0158">Chromosome</keyword>
<dbReference type="GO" id="GO:0032259">
    <property type="term" value="P:methylation"/>
    <property type="evidence" value="ECO:0007669"/>
    <property type="project" value="UniProtKB-KW"/>
</dbReference>
<dbReference type="Gene3D" id="2.170.270.10">
    <property type="entry name" value="SET domain"/>
    <property type="match status" value="2"/>
</dbReference>
<dbReference type="GO" id="GO:0008270">
    <property type="term" value="F:zinc ion binding"/>
    <property type="evidence" value="ECO:0007669"/>
    <property type="project" value="InterPro"/>
</dbReference>
<comment type="subcellular location">
    <subcellularLocation>
        <location evidence="2">Chromosome</location>
    </subcellularLocation>
    <subcellularLocation>
        <location evidence="1">Membrane</location>
        <topology evidence="1">Multi-pass membrane protein</topology>
    </subcellularLocation>
</comment>
<feature type="compositionally biased region" description="Acidic residues" evidence="12">
    <location>
        <begin position="304"/>
        <end position="314"/>
    </location>
</feature>
<keyword evidence="8" id="KW-0156">Chromatin regulator</keyword>
<feature type="domain" description="SET" evidence="14">
    <location>
        <begin position="1574"/>
        <end position="1691"/>
    </location>
</feature>
<feature type="compositionally biased region" description="Polar residues" evidence="12">
    <location>
        <begin position="488"/>
        <end position="504"/>
    </location>
</feature>
<dbReference type="PROSITE" id="PS50088">
    <property type="entry name" value="ANK_REPEAT"/>
    <property type="match status" value="6"/>
</dbReference>
<sequence length="2429" mass="265216">MSASHSTTKDDSKTDDTETPKDSIARTSQESKEDDDLPTPDDAEKATPTGAVQKLLSCQTQSDSGSVAEEEETLIHAASNKPAAGHAAKSLSSPSSSLASSASLTLSPGRAKMSVCSPSGSKSSPPLAPSSSPSTASTSASPSVSPGPPKIHRARKTMSKPQHVGFGEAASASQTPSGSPRLISDPESVVLKKRKLGHLSDSRCENIPDHSQTDETLFHKKAETALMKSKRKSGDEGGERSQSSTPSTQDSGNFQNGVDVSERVSETEDHGLEAETLKSVRNDGEESSWSLSGRGRKRSSVDLVETEEEDRADEYTEVPLGDLDIAAADSLTLSPPPDGSDAGDTERLEELPLCSCRMEAPRIDGTSQRVSRQCMATESINGELRACTSWTVKGETMRPSSRVSLMVLCDVHRSHMVKHHCCPGCGYFCIAGTFLECCPDQRIAHRFHRGCVTVLSSGRSRANGGGMIFCPHCGEDASEAQEITLPSSSSAATCRPSLNASTGGTQDGKMPERPVSARMQSHGLFTLTVEQPPQSVATAATATVTAATTPPGEEGVDSVGPSLCMPNGKPVCPSALPPGPSRAALQKAILTQDSERRKKLRFHPRQLYPAAKQGEGQRVLLMLMEGIDPTYQPDSQNRRSALHAAAQRGLLEICYMLIQAGANVDAKDKEMRTPLLEAVINNHVEVARYLVQSGACVYHVEDDGYTGLHHAAKMGNLEIVNMLLETGQVDVNAQELNVCLHWAAYAGSVDIAEMVLNSGCSLSSVNIHGDTPLHIAAREGYQDCVTLFLSRGADIDVMNKEGDTPLTLARTDTPVWVSLQINRKLRRGITNRLLRTERIICRDIAQGYENVPIPCVNGVDEEGCPSDYKYVSENCETSAMNIDRNITHLQDQRLLQEFNKSNLPLIFECNMACSCYRSCKNRVVQAGIKYVRRIKDRADEYTEVPLGDLDIAAADSLTLSPPPDGSDAGDTERLEELPLCSCRMEAPRIDGTSQRVSRQCMATESINGELRACTSWTVKGETMRPSSRVSLMVLCDVHRSHMVKHHCCPGCGYFCIAGTFLECCPDQRIAHRFHRGCVTVLSSGRSRANGGGMIFCPHCGEDASEAQEITLPSSSSAATVVTMSASSTTTPSLPPAAPSGPSLNASTGGTQDGKMPERPVSARMQSHGLFTLTVEQPPQSVATATATVTAATTPPGEEGVDSVGPSLCMPNGKPVCPSALPPGPSRAALQKAILTQDSERRKKLRFHPRQLYPAAKQGEGQRVLLMLMEGIDPTYQPDSQNRRSALHAAAQRGLLEICYMLIQAGANVDAKDKEMRTPLLEAVINNHVEVARYWSRAERASITSRMTDTPAFTTQPRWGTLEIVNMLLETGQVDVNAQELNVCLHWAAYAGSVDIAEMVLNSGCSLSSVNIHGDTPLHIAAREGYQDCVTLFLSRGADIDVMNKEGDTPLTLARTDTPVWVSLQINRKLRRGITNRLLRTERIICRDIAQGYENVPIPCVNGVDEEGCPSDYKYVSENCETSAMNIDRNITHLQDQRLLQEFNKIEPPLIFECNMACSCYRSCKNRVVQAGIKVRLQLYRTEKMGWGVRALQDIPQGSFICEYVGELISDAEADVREDDSYLFDLDNKDGEVYCIDARYYGNISRFINHLCDPNLIPVRVFMLHQDLRFPRIAFFSSRDILSGQELGFDYGDRFWDIKSKYFTCQCGSEKCKHSAEAIALEQSRLARLEAGSESGGDCGMMMGSSKLRDFLVSRDSEGSAAVNAAVSPAAMGKKQEEEPEHGEPAQFDPSFNGPLRKRSCTDIICLFLFLAVILGYIALGILAWLYGDPRHVLYPRNSTGWFCGVGPNKDKPNLFYFDILKCATSVNVMASALNGLQCPTTQVCVKQCPSDFWVVNPLDFAKKPDKVFAPDLCVPSTSLTSAEATVKGILDKELCPFYYTPTSPVLGRCLPDLSALGKIPPSFTSDSGGLLPSINDTVSLLKNGTGDIANSFSAKDVGIRIFEDFASAWPWILLGLVIAMLVSMLFLLLLRFTAPVMVWLLIIGLLAAGAYGIWHCYWEYDQYRTQGAKISDVGFTTNVKIYLQVQETWLAFLIMVSVGEAIILLTLIFLRTRILIAIALIQESSKAIGHMMSALFYPLFTFVLLLMCVAYWSATALYLATSGEPVYKVVALNSTASGCDAVNGTVTCDPQSFNSTNYPECPSARCIFITYNEEGLFQRNLFNLQIYNAIAFLWCVNFVIALGQCTLAGAFASYYWAFNKPDDIPFFPVTGSFLRSLRYHVGSLAFGALILTLVQIVRILLEYIDHKTRSAQNACARFILCCMKCCLWCLEKFIKFLNRNAYIMIAIYGKNFCVSAKNAFKLLMRNILRVVVLDKVTDVLLFFGKLLVVGGVGEEVPVNQKTPNLIFKNVLDASSFDSFMISVLVSADF</sequence>
<comment type="caution">
    <text evidence="15">The sequence shown here is derived from an EMBL/GenBank/DDBJ whole genome shotgun (WGS) entry which is preliminary data.</text>
</comment>
<dbReference type="InterPro" id="IPR007603">
    <property type="entry name" value="Choline_transptr-like"/>
</dbReference>
<evidence type="ECO:0000256" key="10">
    <source>
        <dbReference type="ARBA" id="ARBA00023136"/>
    </source>
</evidence>
<dbReference type="SMART" id="SM00248">
    <property type="entry name" value="ANK"/>
    <property type="match status" value="9"/>
</dbReference>
<evidence type="ECO:0000256" key="1">
    <source>
        <dbReference type="ARBA" id="ARBA00004141"/>
    </source>
</evidence>
<feature type="compositionally biased region" description="Low complexity" evidence="12">
    <location>
        <begin position="87"/>
        <end position="107"/>
    </location>
</feature>
<feature type="repeat" description="ANK" evidence="11">
    <location>
        <begin position="1281"/>
        <end position="1313"/>
    </location>
</feature>
<dbReference type="GO" id="GO:0046974">
    <property type="term" value="F:histone H3K9 methyltransferase activity"/>
    <property type="evidence" value="ECO:0007669"/>
    <property type="project" value="TreeGrafter"/>
</dbReference>
<dbReference type="GO" id="GO:0000785">
    <property type="term" value="C:chromatin"/>
    <property type="evidence" value="ECO:0007669"/>
    <property type="project" value="TreeGrafter"/>
</dbReference>
<feature type="transmembrane region" description="Helical" evidence="13">
    <location>
        <begin position="2134"/>
        <end position="2159"/>
    </location>
</feature>
<feature type="region of interest" description="Disordered" evidence="12">
    <location>
        <begin position="488"/>
        <end position="512"/>
    </location>
</feature>
<evidence type="ECO:0000256" key="2">
    <source>
        <dbReference type="ARBA" id="ARBA00004286"/>
    </source>
</evidence>
<feature type="region of interest" description="Disordered" evidence="12">
    <location>
        <begin position="1"/>
        <end position="314"/>
    </location>
</feature>
<dbReference type="Pfam" id="PF12796">
    <property type="entry name" value="Ank_2"/>
    <property type="match status" value="4"/>
</dbReference>
<evidence type="ECO:0000256" key="9">
    <source>
        <dbReference type="ARBA" id="ARBA00022989"/>
    </source>
</evidence>
<dbReference type="InterPro" id="IPR043550">
    <property type="entry name" value="EHMT1/EHMT2"/>
</dbReference>
<evidence type="ECO:0000256" key="5">
    <source>
        <dbReference type="ARBA" id="ARBA00022603"/>
    </source>
</evidence>
<evidence type="ECO:0000256" key="4">
    <source>
        <dbReference type="ARBA" id="ARBA00022454"/>
    </source>
</evidence>
<dbReference type="PANTHER" id="PTHR46307">
    <property type="entry name" value="G9A, ISOFORM B"/>
    <property type="match status" value="1"/>
</dbReference>
<evidence type="ECO:0000256" key="13">
    <source>
        <dbReference type="SAM" id="Phobius"/>
    </source>
</evidence>
<protein>
    <submittedName>
        <fullName evidence="15">Histone-lysine N-methyltransferase EHMT2</fullName>
    </submittedName>
</protein>
<keyword evidence="6" id="KW-0949">S-adenosyl-L-methionine</keyword>
<feature type="transmembrane region" description="Helical" evidence="13">
    <location>
        <begin position="1806"/>
        <end position="1826"/>
    </location>
</feature>
<gene>
    <name evidence="15" type="ORF">FQA47_012441</name>
</gene>
<dbReference type="EMBL" id="WKFB01000520">
    <property type="protein sequence ID" value="KAF6720604.1"/>
    <property type="molecule type" value="Genomic_DNA"/>
</dbReference>
<feature type="transmembrane region" description="Helical" evidence="13">
    <location>
        <begin position="2089"/>
        <end position="2122"/>
    </location>
</feature>
<proteinExistence type="inferred from homology"/>
<evidence type="ECO:0000259" key="14">
    <source>
        <dbReference type="PROSITE" id="PS50280"/>
    </source>
</evidence>
<feature type="repeat" description="ANK" evidence="11">
    <location>
        <begin position="670"/>
        <end position="702"/>
    </location>
</feature>
<dbReference type="InterPro" id="IPR002110">
    <property type="entry name" value="Ankyrin_rpt"/>
</dbReference>
<keyword evidence="5 15" id="KW-0489">Methyltransferase</keyword>
<name>A0A834C042_ORYME</name>
<keyword evidence="11" id="KW-0040">ANK repeat</keyword>
<dbReference type="SUPFAM" id="SSF48403">
    <property type="entry name" value="Ankyrin repeat"/>
    <property type="match status" value="2"/>
</dbReference>
<feature type="compositionally biased region" description="Basic and acidic residues" evidence="12">
    <location>
        <begin position="7"/>
        <end position="24"/>
    </location>
</feature>
<evidence type="ECO:0000256" key="6">
    <source>
        <dbReference type="ARBA" id="ARBA00022691"/>
    </source>
</evidence>
<feature type="region of interest" description="Disordered" evidence="12">
    <location>
        <begin position="1123"/>
        <end position="1157"/>
    </location>
</feature>
<feature type="compositionally biased region" description="Polar residues" evidence="12">
    <location>
        <begin position="240"/>
        <end position="258"/>
    </location>
</feature>
<keyword evidence="9 13" id="KW-1133">Transmembrane helix</keyword>
<evidence type="ECO:0000313" key="16">
    <source>
        <dbReference type="Proteomes" id="UP000646548"/>
    </source>
</evidence>
<organism evidence="15 16">
    <name type="scientific">Oryzias melastigma</name>
    <name type="common">Marine medaka</name>
    <dbReference type="NCBI Taxonomy" id="30732"/>
    <lineage>
        <taxon>Eukaryota</taxon>
        <taxon>Metazoa</taxon>
        <taxon>Chordata</taxon>
        <taxon>Craniata</taxon>
        <taxon>Vertebrata</taxon>
        <taxon>Euteleostomi</taxon>
        <taxon>Actinopterygii</taxon>
        <taxon>Neopterygii</taxon>
        <taxon>Teleostei</taxon>
        <taxon>Neoteleostei</taxon>
        <taxon>Acanthomorphata</taxon>
        <taxon>Ovalentaria</taxon>
        <taxon>Atherinomorphae</taxon>
        <taxon>Beloniformes</taxon>
        <taxon>Adrianichthyidae</taxon>
        <taxon>Oryziinae</taxon>
        <taxon>Oryzias</taxon>
    </lineage>
</organism>
<dbReference type="Pfam" id="PF00856">
    <property type="entry name" value="SET"/>
    <property type="match status" value="1"/>
</dbReference>
<dbReference type="SMART" id="SM00468">
    <property type="entry name" value="PreSET"/>
    <property type="match status" value="2"/>
</dbReference>
<dbReference type="CDD" id="cd20905">
    <property type="entry name" value="EHMT_ZBD"/>
    <property type="match status" value="2"/>
</dbReference>
<dbReference type="InterPro" id="IPR047762">
    <property type="entry name" value="EHMT_CRR"/>
</dbReference>
<dbReference type="SMART" id="SM00317">
    <property type="entry name" value="SET"/>
    <property type="match status" value="1"/>
</dbReference>
<dbReference type="Pfam" id="PF00023">
    <property type="entry name" value="Ank"/>
    <property type="match status" value="1"/>
</dbReference>
<feature type="region of interest" description="Disordered" evidence="12">
    <location>
        <begin position="1765"/>
        <end position="1790"/>
    </location>
</feature>
<dbReference type="GO" id="GO:0000122">
    <property type="term" value="P:negative regulation of transcription by RNA polymerase II"/>
    <property type="evidence" value="ECO:0007669"/>
    <property type="project" value="TreeGrafter"/>
</dbReference>
<feature type="repeat" description="ANK" evidence="11">
    <location>
        <begin position="637"/>
        <end position="669"/>
    </location>
</feature>
<feature type="transmembrane region" description="Helical" evidence="13">
    <location>
        <begin position="2036"/>
        <end position="2054"/>
    </location>
</feature>
<dbReference type="Pfam" id="PF21533">
    <property type="entry name" value="EHMT1-2_CRR"/>
    <property type="match status" value="2"/>
</dbReference>
<feature type="compositionally biased region" description="Basic and acidic residues" evidence="12">
    <location>
        <begin position="260"/>
        <end position="284"/>
    </location>
</feature>
<evidence type="ECO:0000256" key="3">
    <source>
        <dbReference type="ARBA" id="ARBA00007168"/>
    </source>
</evidence>